<gene>
    <name evidence="9" type="ORF">RDB_LOCUS85039</name>
</gene>
<organism evidence="9 10">
    <name type="scientific">Rhizoctonia solani</name>
    <dbReference type="NCBI Taxonomy" id="456999"/>
    <lineage>
        <taxon>Eukaryota</taxon>
        <taxon>Fungi</taxon>
        <taxon>Dikarya</taxon>
        <taxon>Basidiomycota</taxon>
        <taxon>Agaricomycotina</taxon>
        <taxon>Agaricomycetes</taxon>
        <taxon>Cantharellales</taxon>
        <taxon>Ceratobasidiaceae</taxon>
        <taxon>Rhizoctonia</taxon>
    </lineage>
</organism>
<evidence type="ECO:0000256" key="2">
    <source>
        <dbReference type="ARBA" id="ARBA00022448"/>
    </source>
</evidence>
<keyword evidence="4 7" id="KW-1133">Transmembrane helix</keyword>
<sequence>MAQHNSPSSSPKETSIPMSVDETDAKNEDAEDRALMRKVDRHLLPILTLLYLLSFLDRANIGNAKLDGLTTDIGVTGANYNTALALYFVGYVIWEVPANIVLKRFNPKVWLPTLTLAWGIVSICQGFVKNQAGLFAVRFFLGTAEAGLFPGVIYVFSVYYRRRERHWRVALFFGGAAIAGAFGGILAWAIGKMHGVGGRPGWAWIFILEGILTVIVAVAAYWLVPNWPERASFLTESEKARLIARSKHDSAGVSEEFKWKYVREALADHLVWAYAFLFHGFAFVLYSLSLFLPTIIAGLGYASWEAQLLTVPPYALSAICIGVAAWLASVYNRRAVFIIGSAIIGIIGYILLLATHTAGRQYVGVHLACAGVYTGNALLLSWPGENVAPQTKRAVAVAMQISIGDLGAIAGVLIYRPEWSANRFRKPHIISIGYLVFALAVTVWLWAWMERENKRRDKLTTENEKESVRELDAEEKVDQGDRYIGWRYHT</sequence>
<proteinExistence type="predicted"/>
<comment type="subcellular location">
    <subcellularLocation>
        <location evidence="1">Membrane</location>
        <topology evidence="1">Multi-pass membrane protein</topology>
    </subcellularLocation>
</comment>
<keyword evidence="5 7" id="KW-0472">Membrane</keyword>
<dbReference type="InterPro" id="IPR036259">
    <property type="entry name" value="MFS_trans_sf"/>
</dbReference>
<name>A0A8H3BK43_9AGAM</name>
<comment type="caution">
    <text evidence="9">The sequence shown here is derived from an EMBL/GenBank/DDBJ whole genome shotgun (WGS) entry which is preliminary data.</text>
</comment>
<reference evidence="9" key="1">
    <citation type="submission" date="2021-01" db="EMBL/GenBank/DDBJ databases">
        <authorList>
            <person name="Kaushik A."/>
        </authorList>
    </citation>
    <scope>NUCLEOTIDE SEQUENCE</scope>
    <source>
        <strain evidence="9">AG1-1B</strain>
    </source>
</reference>
<feature type="transmembrane region" description="Helical" evidence="7">
    <location>
        <begin position="134"/>
        <end position="157"/>
    </location>
</feature>
<feature type="region of interest" description="Disordered" evidence="6">
    <location>
        <begin position="1"/>
        <end position="29"/>
    </location>
</feature>
<dbReference type="AlphaFoldDB" id="A0A8H3BK43"/>
<evidence type="ECO:0000259" key="8">
    <source>
        <dbReference type="PROSITE" id="PS50850"/>
    </source>
</evidence>
<evidence type="ECO:0000256" key="3">
    <source>
        <dbReference type="ARBA" id="ARBA00022692"/>
    </source>
</evidence>
<evidence type="ECO:0000256" key="7">
    <source>
        <dbReference type="SAM" id="Phobius"/>
    </source>
</evidence>
<dbReference type="PANTHER" id="PTHR43791">
    <property type="entry name" value="PERMEASE-RELATED"/>
    <property type="match status" value="1"/>
</dbReference>
<dbReference type="InterPro" id="IPR020846">
    <property type="entry name" value="MFS_dom"/>
</dbReference>
<dbReference type="Pfam" id="PF07690">
    <property type="entry name" value="MFS_1"/>
    <property type="match status" value="1"/>
</dbReference>
<feature type="transmembrane region" description="Helical" evidence="7">
    <location>
        <begin position="202"/>
        <end position="224"/>
    </location>
</feature>
<feature type="transmembrane region" description="Helical" evidence="7">
    <location>
        <begin position="43"/>
        <end position="61"/>
    </location>
</feature>
<evidence type="ECO:0000256" key="5">
    <source>
        <dbReference type="ARBA" id="ARBA00023136"/>
    </source>
</evidence>
<dbReference type="SUPFAM" id="SSF103473">
    <property type="entry name" value="MFS general substrate transporter"/>
    <property type="match status" value="1"/>
</dbReference>
<dbReference type="GO" id="GO:0016020">
    <property type="term" value="C:membrane"/>
    <property type="evidence" value="ECO:0007669"/>
    <property type="project" value="UniProtKB-SubCell"/>
</dbReference>
<evidence type="ECO:0000313" key="9">
    <source>
        <dbReference type="EMBL" id="CAE6457828.1"/>
    </source>
</evidence>
<feature type="compositionally biased region" description="Polar residues" evidence="6">
    <location>
        <begin position="1"/>
        <end position="17"/>
    </location>
</feature>
<keyword evidence="2" id="KW-0813">Transport</keyword>
<feature type="domain" description="Major facilitator superfamily (MFS) profile" evidence="8">
    <location>
        <begin position="43"/>
        <end position="455"/>
    </location>
</feature>
<evidence type="ECO:0000256" key="1">
    <source>
        <dbReference type="ARBA" id="ARBA00004141"/>
    </source>
</evidence>
<accession>A0A8H3BK43</accession>
<keyword evidence="3 7" id="KW-0812">Transmembrane</keyword>
<dbReference type="FunFam" id="1.20.1250.20:FF:000013">
    <property type="entry name" value="MFS general substrate transporter"/>
    <property type="match status" value="1"/>
</dbReference>
<feature type="transmembrane region" description="Helical" evidence="7">
    <location>
        <begin position="109"/>
        <end position="128"/>
    </location>
</feature>
<dbReference type="GO" id="GO:0022857">
    <property type="term" value="F:transmembrane transporter activity"/>
    <property type="evidence" value="ECO:0007669"/>
    <property type="project" value="InterPro"/>
</dbReference>
<dbReference type="InterPro" id="IPR011701">
    <property type="entry name" value="MFS"/>
</dbReference>
<feature type="transmembrane region" description="Helical" evidence="7">
    <location>
        <begin position="169"/>
        <end position="190"/>
    </location>
</feature>
<evidence type="ECO:0000313" key="10">
    <source>
        <dbReference type="Proteomes" id="UP000663826"/>
    </source>
</evidence>
<dbReference type="EMBL" id="CAJMWQ010001647">
    <property type="protein sequence ID" value="CAE6457828.1"/>
    <property type="molecule type" value="Genomic_DNA"/>
</dbReference>
<feature type="transmembrane region" description="Helical" evidence="7">
    <location>
        <begin position="270"/>
        <end position="299"/>
    </location>
</feature>
<feature type="transmembrane region" description="Helical" evidence="7">
    <location>
        <begin position="394"/>
        <end position="415"/>
    </location>
</feature>
<feature type="transmembrane region" description="Helical" evidence="7">
    <location>
        <begin position="362"/>
        <end position="382"/>
    </location>
</feature>
<dbReference type="PROSITE" id="PS50850">
    <property type="entry name" value="MFS"/>
    <property type="match status" value="1"/>
</dbReference>
<feature type="transmembrane region" description="Helical" evidence="7">
    <location>
        <begin position="81"/>
        <end position="102"/>
    </location>
</feature>
<dbReference type="Proteomes" id="UP000663826">
    <property type="component" value="Unassembled WGS sequence"/>
</dbReference>
<evidence type="ECO:0000256" key="4">
    <source>
        <dbReference type="ARBA" id="ARBA00022989"/>
    </source>
</evidence>
<protein>
    <recommendedName>
        <fullName evidence="8">Major facilitator superfamily (MFS) profile domain-containing protein</fullName>
    </recommendedName>
</protein>
<evidence type="ECO:0000256" key="6">
    <source>
        <dbReference type="SAM" id="MobiDB-lite"/>
    </source>
</evidence>
<dbReference type="PANTHER" id="PTHR43791:SF22">
    <property type="entry name" value="TRANSPORTER, PUTATIVE (AFU_ORTHOLOGUE AFUA_6G11320)-RELATED"/>
    <property type="match status" value="1"/>
</dbReference>
<feature type="transmembrane region" description="Helical" evidence="7">
    <location>
        <begin position="335"/>
        <end position="356"/>
    </location>
</feature>
<dbReference type="Gene3D" id="1.20.1250.20">
    <property type="entry name" value="MFS general substrate transporter like domains"/>
    <property type="match status" value="2"/>
</dbReference>
<feature type="transmembrane region" description="Helical" evidence="7">
    <location>
        <begin position="427"/>
        <end position="448"/>
    </location>
</feature>
<dbReference type="FunFam" id="1.20.1250.20:FF:000034">
    <property type="entry name" value="MFS general substrate transporter"/>
    <property type="match status" value="1"/>
</dbReference>
<feature type="transmembrane region" description="Helical" evidence="7">
    <location>
        <begin position="311"/>
        <end position="328"/>
    </location>
</feature>